<dbReference type="Pfam" id="PF00353">
    <property type="entry name" value="HemolysinCabind"/>
    <property type="match status" value="5"/>
</dbReference>
<feature type="signal peptide" evidence="4">
    <location>
        <begin position="1"/>
        <end position="18"/>
    </location>
</feature>
<dbReference type="PANTHER" id="PTHR38340">
    <property type="entry name" value="S-LAYER PROTEIN"/>
    <property type="match status" value="1"/>
</dbReference>
<gene>
    <name evidence="5" type="ORF">NDN08_004239</name>
</gene>
<feature type="compositionally biased region" description="Acidic residues" evidence="3">
    <location>
        <begin position="435"/>
        <end position="452"/>
    </location>
</feature>
<sequence length="468" mass="51099">MKVLLIVVFIFCALCALSLPVEFQSAMRRFGASSRQQTASTCGAQLANRSILINNFNAGGGLTTDIPPDIDQYTNLRFRLWSNTAKKTGLLRIESEFQSHSPLELRRMRLYVGPGSCADFRRDEIAKIAKTRHFKKGTDIMSMRFNLGDNVSAPDTPRACCNLCAYVQPIIHDARNGERVHILNEKIEQSTNERKTFCRKGRKDDFLCDLPDICINVIRGTEGDDVLIGTPYDDHILGLGGNDKIISGDGADYVNGGDGHDFIRGGPGRDEILGSDGNDNLKGGGEYDKLFGGDGDDYIGDSSMEEDTRTNPTDFQFWHNLAYGGNGDDTIVSGDGRDLMKGDAGNDTIIGGRGDDIMRGNEGNDLLMGGDGDDSMEGSEGADLMYGGDGDDSIEGREGADRIYGGDGDDYLAGYRGPKYSGFYDTDPDKVYGENGDDYLIGDDQDLLDGGEGDDKYYTHDRKELIPQ</sequence>
<dbReference type="PROSITE" id="PS00330">
    <property type="entry name" value="HEMOLYSIN_CALCIUM"/>
    <property type="match status" value="1"/>
</dbReference>
<protein>
    <recommendedName>
        <fullName evidence="7">Calcium-binding protein</fullName>
    </recommendedName>
</protein>
<feature type="region of interest" description="Disordered" evidence="3">
    <location>
        <begin position="434"/>
        <end position="468"/>
    </location>
</feature>
<comment type="caution">
    <text evidence="5">The sequence shown here is derived from an EMBL/GenBank/DDBJ whole genome shotgun (WGS) entry which is preliminary data.</text>
</comment>
<dbReference type="InterPro" id="IPR011049">
    <property type="entry name" value="Serralysin-like_metalloprot_C"/>
</dbReference>
<dbReference type="PANTHER" id="PTHR38340:SF1">
    <property type="entry name" value="S-LAYER PROTEIN"/>
    <property type="match status" value="1"/>
</dbReference>
<dbReference type="AlphaFoldDB" id="A0AAV8UPS0"/>
<evidence type="ECO:0000313" key="5">
    <source>
        <dbReference type="EMBL" id="KAJ8903127.1"/>
    </source>
</evidence>
<dbReference type="InterPro" id="IPR001343">
    <property type="entry name" value="Hemolysn_Ca-bd"/>
</dbReference>
<keyword evidence="2" id="KW-0964">Secreted</keyword>
<dbReference type="InterPro" id="IPR050557">
    <property type="entry name" value="RTX_toxin/Mannuronan_C5-epim"/>
</dbReference>
<evidence type="ECO:0000256" key="2">
    <source>
        <dbReference type="ARBA" id="ARBA00022525"/>
    </source>
</evidence>
<dbReference type="Proteomes" id="UP001157974">
    <property type="component" value="Unassembled WGS sequence"/>
</dbReference>
<accession>A0AAV8UPS0</accession>
<evidence type="ECO:0008006" key="7">
    <source>
        <dbReference type="Google" id="ProtNLM"/>
    </source>
</evidence>
<proteinExistence type="predicted"/>
<reference evidence="5 6" key="1">
    <citation type="journal article" date="2023" name="Nat. Commun.">
        <title>Origin of minicircular mitochondrial genomes in red algae.</title>
        <authorList>
            <person name="Lee Y."/>
            <person name="Cho C.H."/>
            <person name="Lee Y.M."/>
            <person name="Park S.I."/>
            <person name="Yang J.H."/>
            <person name="West J.A."/>
            <person name="Bhattacharya D."/>
            <person name="Yoon H.S."/>
        </authorList>
    </citation>
    <scope>NUCLEOTIDE SEQUENCE [LARGE SCALE GENOMIC DNA]</scope>
    <source>
        <strain evidence="5 6">CCMP1338</strain>
        <tissue evidence="5">Whole cell</tissue>
    </source>
</reference>
<dbReference type="Gene3D" id="2.150.10.10">
    <property type="entry name" value="Serralysin-like metalloprotease, C-terminal"/>
    <property type="match status" value="3"/>
</dbReference>
<feature type="chain" id="PRO_5043698350" description="Calcium-binding protein" evidence="4">
    <location>
        <begin position="19"/>
        <end position="468"/>
    </location>
</feature>
<keyword evidence="6" id="KW-1185">Reference proteome</keyword>
<comment type="subcellular location">
    <subcellularLocation>
        <location evidence="1">Secreted</location>
    </subcellularLocation>
</comment>
<dbReference type="GO" id="GO:0005576">
    <property type="term" value="C:extracellular region"/>
    <property type="evidence" value="ECO:0007669"/>
    <property type="project" value="UniProtKB-SubCell"/>
</dbReference>
<evidence type="ECO:0000256" key="1">
    <source>
        <dbReference type="ARBA" id="ARBA00004613"/>
    </source>
</evidence>
<evidence type="ECO:0000256" key="4">
    <source>
        <dbReference type="SAM" id="SignalP"/>
    </source>
</evidence>
<dbReference type="EMBL" id="JAMWBK010000007">
    <property type="protein sequence ID" value="KAJ8903127.1"/>
    <property type="molecule type" value="Genomic_DNA"/>
</dbReference>
<dbReference type="PRINTS" id="PR00313">
    <property type="entry name" value="CABNDNGRPT"/>
</dbReference>
<evidence type="ECO:0000313" key="6">
    <source>
        <dbReference type="Proteomes" id="UP001157974"/>
    </source>
</evidence>
<evidence type="ECO:0000256" key="3">
    <source>
        <dbReference type="SAM" id="MobiDB-lite"/>
    </source>
</evidence>
<dbReference type="GO" id="GO:0005509">
    <property type="term" value="F:calcium ion binding"/>
    <property type="evidence" value="ECO:0007669"/>
    <property type="project" value="InterPro"/>
</dbReference>
<name>A0AAV8UPS0_9RHOD</name>
<organism evidence="5 6">
    <name type="scientific">Rhodosorus marinus</name>
    <dbReference type="NCBI Taxonomy" id="101924"/>
    <lineage>
        <taxon>Eukaryota</taxon>
        <taxon>Rhodophyta</taxon>
        <taxon>Stylonematophyceae</taxon>
        <taxon>Stylonematales</taxon>
        <taxon>Stylonemataceae</taxon>
        <taxon>Rhodosorus</taxon>
    </lineage>
</organism>
<feature type="compositionally biased region" description="Basic and acidic residues" evidence="3">
    <location>
        <begin position="453"/>
        <end position="468"/>
    </location>
</feature>
<keyword evidence="4" id="KW-0732">Signal</keyword>
<dbReference type="SUPFAM" id="SSF51120">
    <property type="entry name" value="beta-Roll"/>
    <property type="match status" value="2"/>
</dbReference>
<dbReference type="InterPro" id="IPR018511">
    <property type="entry name" value="Hemolysin-typ_Ca-bd_CS"/>
</dbReference>